<name>A0A089NZF8_9HYPH</name>
<protein>
    <submittedName>
        <fullName evidence="1">Protein of unassigned function</fullName>
    </submittedName>
</protein>
<organism evidence="1 2">
    <name type="scientific">Methylobacterium oryzae CBMB20</name>
    <dbReference type="NCBI Taxonomy" id="693986"/>
    <lineage>
        <taxon>Bacteria</taxon>
        <taxon>Pseudomonadati</taxon>
        <taxon>Pseudomonadota</taxon>
        <taxon>Alphaproteobacteria</taxon>
        <taxon>Hyphomicrobiales</taxon>
        <taxon>Methylobacteriaceae</taxon>
        <taxon>Methylobacterium</taxon>
    </lineage>
</organism>
<gene>
    <name evidence="1" type="ORF">MOC_4130</name>
</gene>
<dbReference type="RefSeq" id="WP_043381144.1">
    <property type="nucleotide sequence ID" value="NZ_CP003811.1"/>
</dbReference>
<evidence type="ECO:0000313" key="1">
    <source>
        <dbReference type="EMBL" id="AIQ91885.1"/>
    </source>
</evidence>
<reference evidence="1 2" key="1">
    <citation type="journal article" date="2014" name="PLoS ONE">
        <title>Genome Information of Methylobacterium oryzae, a Plant-Probiotic Methylotroph in the Phyllosphere.</title>
        <authorList>
            <person name="Kwak M.J."/>
            <person name="Jeong H."/>
            <person name="Madhaiyan M."/>
            <person name="Lee Y."/>
            <person name="Sa T.M."/>
            <person name="Oh T.K."/>
            <person name="Kim J.F."/>
        </authorList>
    </citation>
    <scope>NUCLEOTIDE SEQUENCE [LARGE SCALE GENOMIC DNA]</scope>
    <source>
        <strain evidence="1 2">CBMB20</strain>
    </source>
</reference>
<dbReference type="GeneID" id="96606160"/>
<dbReference type="AlphaFoldDB" id="A0A089NZF8"/>
<accession>A0A089NZF8</accession>
<proteinExistence type="predicted"/>
<dbReference type="KEGG" id="mor:MOC_4130"/>
<keyword evidence="2" id="KW-1185">Reference proteome</keyword>
<evidence type="ECO:0000313" key="2">
    <source>
        <dbReference type="Proteomes" id="UP000029492"/>
    </source>
</evidence>
<dbReference type="Proteomes" id="UP000029492">
    <property type="component" value="Chromosome"/>
</dbReference>
<dbReference type="HOGENOM" id="CLU_2451216_0_0_5"/>
<dbReference type="eggNOG" id="ENOG50310QU">
    <property type="taxonomic scope" value="Bacteria"/>
</dbReference>
<dbReference type="EMBL" id="CP003811">
    <property type="protein sequence ID" value="AIQ91885.1"/>
    <property type="molecule type" value="Genomic_DNA"/>
</dbReference>
<sequence length="89" mass="9654">MHDPSTGDAAIRPAEFWDTVAGLVTAKVEPVIGRGDRQRGPVIDYLRDLEALARRQCGSRETVQIIASGRRLLGDRSEIGPSDGPFTHA</sequence>